<evidence type="ECO:0008006" key="3">
    <source>
        <dbReference type="Google" id="ProtNLM"/>
    </source>
</evidence>
<organism evidence="1 2">
    <name type="scientific">Bacillus wiedmannii</name>
    <dbReference type="NCBI Taxonomy" id="1890302"/>
    <lineage>
        <taxon>Bacteria</taxon>
        <taxon>Bacillati</taxon>
        <taxon>Bacillota</taxon>
        <taxon>Bacilli</taxon>
        <taxon>Bacillales</taxon>
        <taxon>Bacillaceae</taxon>
        <taxon>Bacillus</taxon>
        <taxon>Bacillus cereus group</taxon>
    </lineage>
</organism>
<name>A0A2B5IGG1_9BACI</name>
<protein>
    <recommendedName>
        <fullName evidence="3">DUF5050 domain-containing protein</fullName>
    </recommendedName>
</protein>
<evidence type="ECO:0000313" key="1">
    <source>
        <dbReference type="EMBL" id="PFZ26306.1"/>
    </source>
</evidence>
<dbReference type="EMBL" id="NVGE01000036">
    <property type="protein sequence ID" value="PFZ26306.1"/>
    <property type="molecule type" value="Genomic_DNA"/>
</dbReference>
<reference evidence="1 2" key="1">
    <citation type="submission" date="2017-09" db="EMBL/GenBank/DDBJ databases">
        <title>Large-scale bioinformatics analysis of Bacillus genomes uncovers conserved roles of natural products in bacterial physiology.</title>
        <authorList>
            <consortium name="Agbiome Team Llc"/>
            <person name="Bleich R.M."/>
            <person name="Grubbs K.J."/>
            <person name="Santa Maria K.C."/>
            <person name="Allen S.E."/>
            <person name="Farag S."/>
            <person name="Shank E.A."/>
            <person name="Bowers A."/>
        </authorList>
    </citation>
    <scope>NUCLEOTIDE SEQUENCE [LARGE SCALE GENOMIC DNA]</scope>
    <source>
        <strain evidence="1 2">AFS080080</strain>
    </source>
</reference>
<dbReference type="AlphaFoldDB" id="A0A2B5IGG1"/>
<sequence length="282" mass="33039">MKDIVCKELKSFKSIVEAYQFKKMSLDYKQKVMLLVQNDTDQPCIIYLDKNNLHIKSFNLNLDIDVESVQCMQRIGERWLLIFNYEGDNAVIYNADGSEYCKFYAGEGIQDCQVDVNEDIWVSYCDEGGFGEYPIGVNGIVAFDSQGNIVFNDYDLFVDKYDIPPIDDCYAMNVIDGDVWLYYYSEFPLVQMKDKKIHMSWNEITVIKEIRSESFAVAQDKVVFITQDKKLVVYDLNNNYVHDMNLRNERGEPIQFVTYYSRGSVIYFQTDDRLYYIDAINM</sequence>
<dbReference type="RefSeq" id="WP_098068678.1">
    <property type="nucleotide sequence ID" value="NZ_NUDN01000032.1"/>
</dbReference>
<accession>A0A2B5IGG1</accession>
<dbReference type="SUPFAM" id="SSF69304">
    <property type="entry name" value="Tricorn protease N-terminal domain"/>
    <property type="match status" value="1"/>
</dbReference>
<comment type="caution">
    <text evidence="1">The sequence shown here is derived from an EMBL/GenBank/DDBJ whole genome shotgun (WGS) entry which is preliminary data.</text>
</comment>
<evidence type="ECO:0000313" key="2">
    <source>
        <dbReference type="Proteomes" id="UP000223311"/>
    </source>
</evidence>
<proteinExistence type="predicted"/>
<dbReference type="Proteomes" id="UP000223311">
    <property type="component" value="Unassembled WGS sequence"/>
</dbReference>
<gene>
    <name evidence="1" type="ORF">COL66_21425</name>
</gene>